<dbReference type="RefSeq" id="YP_009215791.1">
    <property type="nucleotide sequence ID" value="NC_028982.1"/>
</dbReference>
<accession>S5MAU1</accession>
<proteinExistence type="predicted"/>
<reference evidence="1 2" key="1">
    <citation type="journal article" date="2014" name="Genome Announc.">
        <title>Genome Sequences of Three Novel Bacillus cereus Bacteriophages.</title>
        <authorList>
            <person name="Grose J.H."/>
            <person name="Jensen J.D."/>
            <person name="Merrill B.D."/>
            <person name="Fisher J.N."/>
            <person name="Burnett S.H."/>
            <person name="Breakwell D.P."/>
        </authorList>
    </citation>
    <scope>NUCLEOTIDE SEQUENCE [LARGE SCALE GENOMIC DNA]</scope>
</reference>
<keyword evidence="2" id="KW-1185">Reference proteome</keyword>
<organism evidence="1 2">
    <name type="scientific">Bacillus phage JL</name>
    <dbReference type="NCBI Taxonomy" id="1296655"/>
    <lineage>
        <taxon>Viruses</taxon>
        <taxon>Duplodnaviria</taxon>
        <taxon>Heunggongvirae</taxon>
        <taxon>Uroviricota</taxon>
        <taxon>Caudoviricetes</taxon>
        <taxon>Herelleviridae</taxon>
        <taxon>Spounavirinae</taxon>
        <taxon>Siminovitchvirus</taxon>
        <taxon>Siminovitchvirus JL</taxon>
    </lineage>
</organism>
<dbReference type="Proteomes" id="UP000015092">
    <property type="component" value="Segment"/>
</dbReference>
<dbReference type="EMBL" id="KC595512">
    <property type="protein sequence ID" value="AGR46894.1"/>
    <property type="molecule type" value="Genomic_DNA"/>
</dbReference>
<gene>
    <name evidence="1" type="ORF">JL_11</name>
</gene>
<dbReference type="GeneID" id="26642129"/>
<evidence type="ECO:0000313" key="1">
    <source>
        <dbReference type="EMBL" id="AGR46894.1"/>
    </source>
</evidence>
<sequence length="135" mass="15772">MVYMLSKKMTPVAYLYSERATAQEVADFVKRAMGMGLTKFVEDGEQFNLLALPETYPDDWVEDLINVVIPTGAMLQEDVWQGKDIPGKRLYQEYSVWEVNKVERMGDDNRAIIRKQNDKDIYLLFIDNPYVRNPR</sequence>
<name>S5MAU1_9CAUD</name>
<dbReference type="KEGG" id="vg:26642129"/>
<evidence type="ECO:0000313" key="2">
    <source>
        <dbReference type="Proteomes" id="UP000015092"/>
    </source>
</evidence>
<dbReference type="OrthoDB" id="31283at10239"/>
<protein>
    <submittedName>
        <fullName evidence="1">Uncharacterized protein</fullName>
    </submittedName>
</protein>